<accession>A0A9X3A188</accession>
<dbReference type="SMART" id="SM00827">
    <property type="entry name" value="PKS_AT"/>
    <property type="match status" value="2"/>
</dbReference>
<evidence type="ECO:0000256" key="4">
    <source>
        <dbReference type="ARBA" id="ARBA00022679"/>
    </source>
</evidence>
<keyword evidence="19" id="KW-1185">Reference proteome</keyword>
<dbReference type="Pfam" id="PF02801">
    <property type="entry name" value="Ketoacyl-synt_C"/>
    <property type="match status" value="2"/>
</dbReference>
<comment type="subunit">
    <text evidence="12">Homodimer. Erythronolide synthase is composed of EryAI, EryAII and EryAIII multimodular (2 modules) polypeptides each coding for a functional synthase subunit which participates in 2 of the six FAS-like elongation steps required for formation of the polyketide. Module 1, 2, 3, 4, 5, and 6 participating in biosynthesis steps 1, 2, 3, 4, 5, and 6, respectively.</text>
</comment>
<feature type="domain" description="Carrier" evidence="15">
    <location>
        <begin position="3223"/>
        <end position="3300"/>
    </location>
</feature>
<dbReference type="GO" id="GO:0031177">
    <property type="term" value="F:phosphopantetheine binding"/>
    <property type="evidence" value="ECO:0007669"/>
    <property type="project" value="InterPro"/>
</dbReference>
<feature type="region of interest" description="C-terminal hotdog fold" evidence="14">
    <location>
        <begin position="2690"/>
        <end position="2825"/>
    </location>
</feature>
<evidence type="ECO:0000256" key="2">
    <source>
        <dbReference type="ARBA" id="ARBA00022450"/>
    </source>
</evidence>
<feature type="region of interest" description="N-terminal hotdog fold" evidence="14">
    <location>
        <begin position="926"/>
        <end position="1051"/>
    </location>
</feature>
<dbReference type="FunFam" id="3.40.366.10:FF:000002">
    <property type="entry name" value="Probable polyketide synthase 2"/>
    <property type="match status" value="1"/>
</dbReference>
<dbReference type="InterPro" id="IPR018201">
    <property type="entry name" value="Ketoacyl_synth_AS"/>
</dbReference>
<feature type="active site" description="Proton acceptor; for dehydratase activity" evidence="14">
    <location>
        <position position="2589"/>
    </location>
</feature>
<proteinExistence type="predicted"/>
<evidence type="ECO:0000313" key="19">
    <source>
        <dbReference type="Proteomes" id="UP001141259"/>
    </source>
</evidence>
<dbReference type="Pfam" id="PF21089">
    <property type="entry name" value="PKS_DH_N"/>
    <property type="match status" value="2"/>
</dbReference>
<evidence type="ECO:0000256" key="1">
    <source>
        <dbReference type="ARBA" id="ARBA00001957"/>
    </source>
</evidence>
<dbReference type="InterPro" id="IPR016035">
    <property type="entry name" value="Acyl_Trfase/lysoPLipase"/>
</dbReference>
<evidence type="ECO:0000259" key="16">
    <source>
        <dbReference type="PROSITE" id="PS52004"/>
    </source>
</evidence>
<evidence type="ECO:0000256" key="7">
    <source>
        <dbReference type="ARBA" id="ARBA00023268"/>
    </source>
</evidence>
<dbReference type="Gene3D" id="3.40.50.1820">
    <property type="entry name" value="alpha/beta hydrolase"/>
    <property type="match status" value="1"/>
</dbReference>
<evidence type="ECO:0000256" key="13">
    <source>
        <dbReference type="ARBA" id="ARBA00066981"/>
    </source>
</evidence>
<dbReference type="SUPFAM" id="SSF47336">
    <property type="entry name" value="ACP-like"/>
    <property type="match status" value="1"/>
</dbReference>
<evidence type="ECO:0000313" key="18">
    <source>
        <dbReference type="EMBL" id="MCS7479354.1"/>
    </source>
</evidence>
<dbReference type="InterPro" id="IPR055123">
    <property type="entry name" value="SpnB-like_Rossmann"/>
</dbReference>
<dbReference type="Proteomes" id="UP001141259">
    <property type="component" value="Unassembled WGS sequence"/>
</dbReference>
<dbReference type="CDD" id="cd00833">
    <property type="entry name" value="PKS"/>
    <property type="match status" value="2"/>
</dbReference>
<dbReference type="EMBL" id="JANYMP010000009">
    <property type="protein sequence ID" value="MCS7479354.1"/>
    <property type="molecule type" value="Genomic_DNA"/>
</dbReference>
<feature type="domain" description="Ketosynthase family 3 (KS3)" evidence="16">
    <location>
        <begin position="33"/>
        <end position="457"/>
    </location>
</feature>
<dbReference type="Pfam" id="PF00698">
    <property type="entry name" value="Acyl_transf_1"/>
    <property type="match status" value="2"/>
</dbReference>
<keyword evidence="3" id="KW-0597">Phosphoprotein</keyword>
<dbReference type="PANTHER" id="PTHR43775:SF51">
    <property type="entry name" value="INACTIVE PHENOLPHTHIOCEROL SYNTHESIS POLYKETIDE SYNTHASE TYPE I PKS1-RELATED"/>
    <property type="match status" value="1"/>
</dbReference>
<dbReference type="InterPro" id="IPR050091">
    <property type="entry name" value="PKS_NRPS_Biosynth_Enz"/>
</dbReference>
<organism evidence="18 19">
    <name type="scientific">Umezawaea endophytica</name>
    <dbReference type="NCBI Taxonomy" id="1654476"/>
    <lineage>
        <taxon>Bacteria</taxon>
        <taxon>Bacillati</taxon>
        <taxon>Actinomycetota</taxon>
        <taxon>Actinomycetes</taxon>
        <taxon>Pseudonocardiales</taxon>
        <taxon>Pseudonocardiaceae</taxon>
        <taxon>Umezawaea</taxon>
    </lineage>
</organism>
<feature type="active site" description="Proton donor; for dehydratase activity" evidence="14">
    <location>
        <position position="1122"/>
    </location>
</feature>
<evidence type="ECO:0000256" key="8">
    <source>
        <dbReference type="ARBA" id="ARBA00023315"/>
    </source>
</evidence>
<feature type="region of interest" description="C-terminal hotdog fold" evidence="14">
    <location>
        <begin position="1063"/>
        <end position="1200"/>
    </location>
</feature>
<dbReference type="InterPro" id="IPR016039">
    <property type="entry name" value="Thiolase-like"/>
</dbReference>
<dbReference type="Pfam" id="PF00975">
    <property type="entry name" value="Thioesterase"/>
    <property type="match status" value="1"/>
</dbReference>
<evidence type="ECO:0000256" key="9">
    <source>
        <dbReference type="ARBA" id="ARBA00052442"/>
    </source>
</evidence>
<dbReference type="SUPFAM" id="SSF55048">
    <property type="entry name" value="Probable ACP-binding domain of malonyl-CoA ACP transacylase"/>
    <property type="match status" value="2"/>
</dbReference>
<dbReference type="InterPro" id="IPR036736">
    <property type="entry name" value="ACP-like_sf"/>
</dbReference>
<keyword evidence="2" id="KW-0596">Phosphopantetheine</keyword>
<dbReference type="PANTHER" id="PTHR43775">
    <property type="entry name" value="FATTY ACID SYNTHASE"/>
    <property type="match status" value="1"/>
</dbReference>
<comment type="pathway">
    <text evidence="11">Antibiotic biosynthesis; erythromycin biosynthesis.</text>
</comment>
<evidence type="ECO:0000259" key="15">
    <source>
        <dbReference type="PROSITE" id="PS50075"/>
    </source>
</evidence>
<dbReference type="Gene3D" id="3.10.129.110">
    <property type="entry name" value="Polyketide synthase dehydratase"/>
    <property type="match status" value="2"/>
</dbReference>
<comment type="caution">
    <text evidence="18">The sequence shown here is derived from an EMBL/GenBank/DDBJ whole genome shotgun (WGS) entry which is preliminary data.</text>
</comment>
<feature type="active site" description="Proton donor; for dehydratase activity" evidence="14">
    <location>
        <position position="2747"/>
    </location>
</feature>
<dbReference type="InterPro" id="IPR049551">
    <property type="entry name" value="PKS_DH_C"/>
</dbReference>
<dbReference type="GO" id="GO:0006633">
    <property type="term" value="P:fatty acid biosynthetic process"/>
    <property type="evidence" value="ECO:0007669"/>
    <property type="project" value="InterPro"/>
</dbReference>
<reference evidence="18" key="1">
    <citation type="submission" date="2022-08" db="EMBL/GenBank/DDBJ databases">
        <authorList>
            <person name="Tistechok S."/>
            <person name="Samborskyy M."/>
            <person name="Roman I."/>
        </authorList>
    </citation>
    <scope>NUCLEOTIDE SEQUENCE</scope>
    <source>
        <strain evidence="18">DSM 103496</strain>
    </source>
</reference>
<evidence type="ECO:0000256" key="14">
    <source>
        <dbReference type="PROSITE-ProRule" id="PRU01363"/>
    </source>
</evidence>
<comment type="function">
    <text evidence="10">Involved in the biosynthesis of antibiotic erythromycin via the biosynthesis of its aglycone precursor, 6-deoxyerythronolide B (6-dEB).</text>
</comment>
<dbReference type="Gene3D" id="3.40.50.720">
    <property type="entry name" value="NAD(P)-binding Rossmann-like Domain"/>
    <property type="match status" value="2"/>
</dbReference>
<comment type="cofactor">
    <cofactor evidence="1">
        <name>pantetheine 4'-phosphate</name>
        <dbReference type="ChEBI" id="CHEBI:47942"/>
    </cofactor>
</comment>
<dbReference type="InterPro" id="IPR014031">
    <property type="entry name" value="Ketoacyl_synth_C"/>
</dbReference>
<dbReference type="InterPro" id="IPR014043">
    <property type="entry name" value="Acyl_transferase_dom"/>
</dbReference>
<dbReference type="Pfam" id="PF08659">
    <property type="entry name" value="KR"/>
    <property type="match status" value="2"/>
</dbReference>
<dbReference type="GO" id="GO:0004315">
    <property type="term" value="F:3-oxoacyl-[acyl-carrier-protein] synthase activity"/>
    <property type="evidence" value="ECO:0007669"/>
    <property type="project" value="InterPro"/>
</dbReference>
<dbReference type="PROSITE" id="PS00606">
    <property type="entry name" value="KS3_1"/>
    <property type="match status" value="2"/>
</dbReference>
<dbReference type="InterPro" id="IPR001227">
    <property type="entry name" value="Ac_transferase_dom_sf"/>
</dbReference>
<dbReference type="GO" id="GO:0033068">
    <property type="term" value="P:macrolide biosynthetic process"/>
    <property type="evidence" value="ECO:0007669"/>
    <property type="project" value="UniProtKB-ARBA"/>
</dbReference>
<dbReference type="InterPro" id="IPR049900">
    <property type="entry name" value="PKS_mFAS_DH"/>
</dbReference>
<dbReference type="GO" id="GO:0004312">
    <property type="term" value="F:fatty acid synthase activity"/>
    <property type="evidence" value="ECO:0007669"/>
    <property type="project" value="TreeGrafter"/>
</dbReference>
<dbReference type="InterPro" id="IPR049552">
    <property type="entry name" value="PKS_DH_N"/>
</dbReference>
<dbReference type="FunFam" id="3.40.47.10:FF:000019">
    <property type="entry name" value="Polyketide synthase type I"/>
    <property type="match status" value="2"/>
</dbReference>
<dbReference type="SMART" id="SM00825">
    <property type="entry name" value="PKS_KS"/>
    <property type="match status" value="2"/>
</dbReference>
<dbReference type="PROSITE" id="PS52004">
    <property type="entry name" value="KS3_2"/>
    <property type="match status" value="2"/>
</dbReference>
<dbReference type="SUPFAM" id="SSF101173">
    <property type="entry name" value="Docking domain B of the erythromycin polyketide synthase (DEBS)"/>
    <property type="match status" value="1"/>
</dbReference>
<keyword evidence="8" id="KW-0012">Acyltransferase</keyword>
<dbReference type="InterPro" id="IPR020806">
    <property type="entry name" value="PKS_PP-bd"/>
</dbReference>
<dbReference type="Pfam" id="PF14765">
    <property type="entry name" value="PS-DH"/>
    <property type="match status" value="2"/>
</dbReference>
<dbReference type="InterPro" id="IPR020841">
    <property type="entry name" value="PKS_Beta-ketoAc_synthase_dom"/>
</dbReference>
<dbReference type="SMART" id="SM00822">
    <property type="entry name" value="PKS_KR"/>
    <property type="match status" value="2"/>
</dbReference>
<keyword evidence="7" id="KW-0511">Multifunctional enzyme</keyword>
<keyword evidence="5" id="KW-0677">Repeat</keyword>
<dbReference type="Gene3D" id="3.30.70.3290">
    <property type="match status" value="2"/>
</dbReference>
<comment type="catalytic activity">
    <reaction evidence="9">
        <text>6 (S)-methylmalonyl-CoA + propanoyl-CoA + 6 NADPH + 12 H(+) = 6-deoxyerythronolide B + 6 CO2 + 6 NADP(+) + 7 CoA + H2O</text>
        <dbReference type="Rhea" id="RHEA:23068"/>
        <dbReference type="ChEBI" id="CHEBI:15377"/>
        <dbReference type="ChEBI" id="CHEBI:15378"/>
        <dbReference type="ChEBI" id="CHEBI:16089"/>
        <dbReference type="ChEBI" id="CHEBI:16526"/>
        <dbReference type="ChEBI" id="CHEBI:57287"/>
        <dbReference type="ChEBI" id="CHEBI:57327"/>
        <dbReference type="ChEBI" id="CHEBI:57392"/>
        <dbReference type="ChEBI" id="CHEBI:57783"/>
        <dbReference type="ChEBI" id="CHEBI:58349"/>
        <dbReference type="EC" id="2.3.1.94"/>
    </reaction>
</comment>
<dbReference type="InterPro" id="IPR016036">
    <property type="entry name" value="Malonyl_transacylase_ACP-bd"/>
</dbReference>
<dbReference type="InterPro" id="IPR032821">
    <property type="entry name" value="PKS_assoc"/>
</dbReference>
<dbReference type="InterPro" id="IPR001031">
    <property type="entry name" value="Thioesterase"/>
</dbReference>
<dbReference type="InterPro" id="IPR020802">
    <property type="entry name" value="TesA-like"/>
</dbReference>
<sequence length="3584" mass="374458">MDNEEKLRDYLKRATADLRTVRKRLKEVEEADHEPIAIIGMSCRYPGGVKSPEDLWDLVTGQQDAISPLPTDRGWDIEGLFGDDPEATNQSYVAKGGFLYDAAEFDPTFFGISPREALAMDPQQRLLLETSWEAFERAGIDPATVKGSKTGVYAGVMYHDYSTGLTEIPEEIGGYLSTGTAGSVASGRVAYTLGLEGPAVTIDTACSSSLVALHWAIQALRSGECTMALAGGVTIMATPGTFIEFSRQKGLAGDGRCKAFAAAADGTGWGEGAGMLLVERLSEAQRLGHPILAVIKGSAINQDGASNGLTAPNGPSQRRVIQSALADAGLTTRQVDLVEAHGTGTKLGDPIEAQALLATYGQERQEPLRLGSIKSNFGHTQAAAGVAGVIKMVMAVRNGVMPKTLHVDEPSPHIDWTAGAVELLTEERAWPETGEPRRAAVSSFGFSGTNAHTIIEEAPVADEVAERAPKTGVLPWVLSARGETALRAQAAQLRDHLAANPDVSVADLGYSLATTRSRFPHRAVLIGRDRADFALDALADGEVSADVVEGVADVRGKVAFVFPGQGSQWVGMALELLDDNEVFRTRLAECEQALSSYVDWSLIDVLREKDGAPGFDRVDVVQPALWAVMVSLAQVWRSYGVTPAAVVGSSQGEIAAACVAGALSLDDAARVVALRSQALGALSGLGGMVSVALPSAKTRDLLVRWDGKLSVATVNGPRATVVSGDNDALDELVAACEADGVRAKRIAVDYASHSAHVEIIRERLAELLGPVKPMAGEIPFYSTVTGEPIDGTELGADYWYTNLRQTAEFELGVRALVERGHRFFLEMSPHPVLAMGVQDIVDDLGTEAVVIGSLRRGEGGPTRLLTSLAQAHVRGLPLDWDAVFAGHDARAVELPTYPFQRQPFWLDTSGSGYGDVTSAGLGVTDHALLGAAVALPDSAGYLFTGRLSQRTHPWLADHRVSDAVLLPGTAFVELAIRAGDQVGCGVVDELTLEAPLVLGDTDAVVVRVVLEAPDETGLRGVTVYSRAEFADDDEPWTRHATGTMAADGGAAPADLTAWPPSGAETIDTSGLYDGLAGIGLGYGPTFRGLRAAWRSGDDVFAEVALPESAKVVGFGLHPALLDAALHAVGLGSFIEVTDTPWLPFTWTGTRLDAAGATALRVRISPVGTGSVSVVVADETGQPVASVEELVLRPVSQQAAAGPATGRSLFRVDWQVLPLDAVETPLEEVPDVDVVPVALPASDAGAVHAAVHAVLAQAQDCLAGESRLVLLTGDSLADSAVRGLIRSAQTENPDRFVLVDSDGTEASTRMLTAAVESGEPELELRDGVVRVPRLTRAAVSTVDEPAFRADGRVLLTGATGVLGALLARHLVVEHGVSDLVLTSRRGLDAPGAAELRDELVGLGAAVVVAACDAADRDSLAALLAEHPVTSVVHTAGVLDDGVLSSLTPERLDTVLRPKVDAVLNLDELAGDVENFILFSSAAGTFGNAGQANYAAANAFVDAFARHRRDQGRPALSLAWGLWEQASEMTGEMADADRGRVSGGIGGLTSGEGLALFDATLSSTEPVLVAMHLDTAALRGAGASVPPLLRGFTRAPGRRTASAADQAAASGLAQKLGALPEAEQVKLLIDLVRTHVTAVLGFASTDTVDTSKAFRELGFDSLTAVELRNRINAATGLKLPATLVFDYPTADVLVEYLRGKIIGSTGAAVAVRSATSVDDDQIAIVAMSCRFPGGVTSPEELWALLAEGRDAIGGFPTDRGWNIDYLTEASNAAEGGFLYDASEFDPAFFGINPREALAMDPQQRLLLETSWEAFERAGIDPTSLRGSQTGVFAGMMYHDYGTRLTSLPEEVGGYFGTGTAGSVASGRIAYTLGLEGPAVTVDTACSSSLVALHLAAQALRSGECSLAVAGGVTVMATPGTFVEFSTQGAMAPDSRCKPFAAAADGSSWGEGAGMLVIERLADARANGHPVLAILRGTAVNQDGASNGLTAPNGPSQQRVIRQALANSGLSTSDVDAVEAHGTGTKLGDPIEAQALLETYGQNRSAPVLLGAVKSNLGHTQAAAGVAGVIKMVMAMRHGVMPKTLHVDAPSPHVDWTSGAVELVTDSTPWPESGRARRSAVSSFGISGTNAHVVLEHVPAPEADEPAEWSTLPWLLSGKTPEAVSAQADKLKAHLTANPDVRALDVAYSLATSRTLLDHRAAVVAGDRDELLTALDAPVPGAAVAGKLAFLFTGQGSQRAGMGRGLYAAYPVFASAFDEVAALVDVRDTQEELDRTEFTQPAIFALEVALYRLVESWGITPDFLAGHSIGEIAAAHVAGVLSLEDAATLVNARARLMQALPAGGAMVALQATEDEVLPHLGSGVSIAAINGPQAIVLAGEETAVAQVVAKFADRKSKRLAVSHAFHSPLMDPMLEDFRAVVTTLTFQQPRIELLGDVTDPEYWVAHVRNTVRFHEAVQTLDQRGVTKFLELGPDGVLAAMAEATVIPSLRKDRDEVRSLVTAVAALHTRGVEVDWAVFFAGAKTVDLPTYAFQRERYWLESPAGADDGTAVGLGLGAGNHPLLGAEVSLPESGALVFSGRLALNTHPWLADHAVSGTVLLPGTAFVEMALQAGAQADCDLLEELTLEAPLVLPPHGGVALRVMVGEEESGRRTLTVFSRAAADGPWARHATGALGKSPSPVSDELSAWPPAGAEPVAVEGLYEDFAALGLEYGPVFQGLKSAWRSGSEVFAEVSLDADTTAFGLHPALLDAALHAIRFGDFLAEGDGTRLPFSFAGVRLHAVGAGELRVRMTGAGTDAVSLLVADTTGAPVASVDSLVLRPVALAPKTTDSLFHVEWTPVTTAATSGDVVVVEVSGTVSEAVHAALATVREHAESDAVVAFVTRGAVAVQPGDDVTDLAGAAVRGLVRSAQAEYPGRFVLVDLADGAEVVTVADEPEIAVRDSGVFAPRLARTVSDVDTDTTFSTGKVLVTGASGGLGTLFARHLVTEHGVRDLLLASRRGADAPGALDLAAELAELGAVVDFAACDVADRAAVTALLAAHDVKAIVHTAGVLDDSTIGGMTAEQVDVVLRPKVDAVATLHELAGDLDAFVVFSSAAGTFGTPGQANYAAANAYLDALMQQRTARGLPGLSLAWGLWDDLGGMTADQDRLRRSGVAALGVAEGLSLFDRAFRGQHAVAVPMKLDTAGLRGAGPALPALLRGLVRTTTRRTASANAQLDLRGLSAEDRARTLLDAVLTHTAAVLGYGAKKVEPTQQFVELGFDSLTSVELRNVLNAVTGLRLPPTLLFDHPTPALVAEHLDGTIDVPETAVAAPAGTLGLMSKQANASGRGEDFMGLLMAVSEFRPSFSGPADLPEPLHTARLAKGDTGPGLICFPPILANSGPQVYSRFAASLRDQRNVSVVSTPGFLKGELVPASIDAIVQAQAQAVLEQAEGKPFVLVGHSSGGTLAHGVAQHLESLGTPAAALVLMDIFRHDREALSRVHPEVVGDTGDEDATLVDDQRLTAMGAYCRIYAGWQPTPISTPTLLVRASEPLPGMDPNAEWRSTWDYDHDAVDAPGTHFSMMQEHAATTAAAVHGWLVENSPEQG</sequence>
<dbReference type="Pfam" id="PF00550">
    <property type="entry name" value="PP-binding"/>
    <property type="match status" value="2"/>
</dbReference>
<evidence type="ECO:0000256" key="12">
    <source>
        <dbReference type="ARBA" id="ARBA00063272"/>
    </source>
</evidence>
<evidence type="ECO:0000256" key="6">
    <source>
        <dbReference type="ARBA" id="ARBA00023194"/>
    </source>
</evidence>
<feature type="active site" description="Proton acceptor; for dehydratase activity" evidence="14">
    <location>
        <position position="958"/>
    </location>
</feature>
<dbReference type="InterPro" id="IPR020807">
    <property type="entry name" value="PKS_DH"/>
</dbReference>
<keyword evidence="6" id="KW-0045">Antibiotic biosynthesis</keyword>
<dbReference type="InterPro" id="IPR036299">
    <property type="entry name" value="Polyketide_synth_docking_sf"/>
</dbReference>
<dbReference type="CDD" id="cd08956">
    <property type="entry name" value="KR_3_FAS_SDR_x"/>
    <property type="match status" value="2"/>
</dbReference>
<name>A0A9X3A188_9PSEU</name>
<dbReference type="InterPro" id="IPR013968">
    <property type="entry name" value="PKS_KR"/>
</dbReference>
<dbReference type="EC" id="2.3.1.94" evidence="13"/>
<dbReference type="Pfam" id="PF16197">
    <property type="entry name" value="KAsynt_C_assoc"/>
    <property type="match status" value="2"/>
</dbReference>
<dbReference type="SMART" id="SM00823">
    <property type="entry name" value="PKS_PP"/>
    <property type="match status" value="2"/>
</dbReference>
<dbReference type="InterPro" id="IPR036291">
    <property type="entry name" value="NAD(P)-bd_dom_sf"/>
</dbReference>
<dbReference type="SUPFAM" id="SSF53474">
    <property type="entry name" value="alpha/beta-Hydrolases"/>
    <property type="match status" value="1"/>
</dbReference>
<dbReference type="PROSITE" id="PS52019">
    <property type="entry name" value="PKS_MFAS_DH"/>
    <property type="match status" value="2"/>
</dbReference>
<keyword evidence="4" id="KW-0808">Transferase</keyword>
<dbReference type="SMART" id="SM01294">
    <property type="entry name" value="PKS_PP_betabranch"/>
    <property type="match status" value="2"/>
</dbReference>
<dbReference type="PROSITE" id="PS50075">
    <property type="entry name" value="CARRIER"/>
    <property type="match status" value="2"/>
</dbReference>
<gene>
    <name evidence="18" type="ORF">NZH93_21025</name>
</gene>
<dbReference type="SMART" id="SM00824">
    <property type="entry name" value="PKS_TE"/>
    <property type="match status" value="1"/>
</dbReference>
<evidence type="ECO:0000256" key="3">
    <source>
        <dbReference type="ARBA" id="ARBA00022553"/>
    </source>
</evidence>
<evidence type="ECO:0000256" key="10">
    <source>
        <dbReference type="ARBA" id="ARBA00060158"/>
    </source>
</evidence>
<feature type="domain" description="PKS/mFAS DH" evidence="17">
    <location>
        <begin position="926"/>
        <end position="1200"/>
    </location>
</feature>
<dbReference type="GO" id="GO:0047879">
    <property type="term" value="F:erythronolide synthase activity"/>
    <property type="evidence" value="ECO:0007669"/>
    <property type="project" value="UniProtKB-EC"/>
</dbReference>
<dbReference type="SUPFAM" id="SSF53901">
    <property type="entry name" value="Thiolase-like"/>
    <property type="match status" value="2"/>
</dbReference>
<dbReference type="Gene3D" id="3.40.366.10">
    <property type="entry name" value="Malonyl-Coenzyme A Acyl Carrier Protein, domain 2"/>
    <property type="match status" value="2"/>
</dbReference>
<dbReference type="FunFam" id="1.10.1200.10:FF:000007">
    <property type="entry name" value="Probable polyketide synthase pks17"/>
    <property type="match status" value="1"/>
</dbReference>
<dbReference type="Pfam" id="PF22953">
    <property type="entry name" value="SpnB_Rossmann"/>
    <property type="match status" value="2"/>
</dbReference>
<dbReference type="SMART" id="SM00826">
    <property type="entry name" value="PKS_DH"/>
    <property type="match status" value="2"/>
</dbReference>
<dbReference type="SUPFAM" id="SSF52151">
    <property type="entry name" value="FabD/lysophospholipase-like"/>
    <property type="match status" value="2"/>
</dbReference>
<dbReference type="InterPro" id="IPR029058">
    <property type="entry name" value="AB_hydrolase_fold"/>
</dbReference>
<dbReference type="InterPro" id="IPR057326">
    <property type="entry name" value="KR_dom"/>
</dbReference>
<dbReference type="Gene3D" id="3.40.47.10">
    <property type="match status" value="2"/>
</dbReference>
<protein>
    <recommendedName>
        <fullName evidence="13">6-deoxyerythronolide-B synthase</fullName>
        <ecNumber evidence="13">2.3.1.94</ecNumber>
    </recommendedName>
</protein>
<evidence type="ECO:0000256" key="11">
    <source>
        <dbReference type="ARBA" id="ARBA00060622"/>
    </source>
</evidence>
<dbReference type="PROSITE" id="PS00012">
    <property type="entry name" value="PHOSPHOPANTETHEINE"/>
    <property type="match status" value="1"/>
</dbReference>
<feature type="region of interest" description="N-terminal hotdog fold" evidence="14">
    <location>
        <begin position="2557"/>
        <end position="2678"/>
    </location>
</feature>
<dbReference type="InterPro" id="IPR015083">
    <property type="entry name" value="NorB/c/GfsB-D-like_docking"/>
</dbReference>
<dbReference type="InterPro" id="IPR006162">
    <property type="entry name" value="Ppantetheine_attach_site"/>
</dbReference>
<dbReference type="Pfam" id="PF08990">
    <property type="entry name" value="Docking"/>
    <property type="match status" value="1"/>
</dbReference>
<dbReference type="InterPro" id="IPR042104">
    <property type="entry name" value="PKS_dehydratase_sf"/>
</dbReference>
<evidence type="ECO:0000259" key="17">
    <source>
        <dbReference type="PROSITE" id="PS52019"/>
    </source>
</evidence>
<feature type="domain" description="PKS/mFAS DH" evidence="17">
    <location>
        <begin position="2557"/>
        <end position="2825"/>
    </location>
</feature>
<dbReference type="Pfam" id="PF00109">
    <property type="entry name" value="ketoacyl-synt"/>
    <property type="match status" value="2"/>
</dbReference>
<dbReference type="Gene3D" id="1.10.1200.10">
    <property type="entry name" value="ACP-like"/>
    <property type="match status" value="2"/>
</dbReference>
<dbReference type="InterPro" id="IPR014030">
    <property type="entry name" value="Ketoacyl_synth_N"/>
</dbReference>
<feature type="domain" description="Carrier" evidence="15">
    <location>
        <begin position="1624"/>
        <end position="1699"/>
    </location>
</feature>
<dbReference type="SUPFAM" id="SSF51735">
    <property type="entry name" value="NAD(P)-binding Rossmann-fold domains"/>
    <property type="match status" value="4"/>
</dbReference>
<evidence type="ECO:0000256" key="5">
    <source>
        <dbReference type="ARBA" id="ARBA00022737"/>
    </source>
</evidence>
<feature type="domain" description="Ketosynthase family 3 (KS3)" evidence="16">
    <location>
        <begin position="1717"/>
        <end position="2134"/>
    </location>
</feature>
<dbReference type="InterPro" id="IPR009081">
    <property type="entry name" value="PP-bd_ACP"/>
</dbReference>